<name>A0A1M7KCE1_9RHOB</name>
<evidence type="ECO:0000313" key="1">
    <source>
        <dbReference type="EMBL" id="SHM62922.1"/>
    </source>
</evidence>
<sequence length="193" mass="21314">MAASASDDAELLASICGTGIKQNLIVHALSEICFAVGAGGRRLKALKQLAADGDIPVDYLVPCLVEDERNAVHTSATENLQCAAMHPTDQFEVFDQMINEWRSEDEIALKFGVSVDLVRRRLKLARVAPEIIEQFCAGDLTLECVMAFTLTDDHDRQLAVWNAAKGSYHIHPQSIKRQLTETRIRRTRALGAL</sequence>
<reference evidence="1 2" key="1">
    <citation type="submission" date="2016-11" db="EMBL/GenBank/DDBJ databases">
        <authorList>
            <person name="Jaros S."/>
            <person name="Januszkiewicz K."/>
            <person name="Wedrychowicz H."/>
        </authorList>
    </citation>
    <scope>NUCLEOTIDE SEQUENCE [LARGE SCALE GENOMIC DNA]</scope>
    <source>
        <strain evidence="1 2">DSM 29589</strain>
    </source>
</reference>
<dbReference type="Gene3D" id="1.10.10.2830">
    <property type="match status" value="1"/>
</dbReference>
<dbReference type="Gene3D" id="3.90.1530.30">
    <property type="match status" value="1"/>
</dbReference>
<dbReference type="STRING" id="337701.SAMN05444398_12630"/>
<dbReference type="InterPro" id="IPR050336">
    <property type="entry name" value="Chromosome_partition/occlusion"/>
</dbReference>
<dbReference type="Proteomes" id="UP000183974">
    <property type="component" value="Unassembled WGS sequence"/>
</dbReference>
<dbReference type="PANTHER" id="PTHR33375">
    <property type="entry name" value="CHROMOSOME-PARTITIONING PROTEIN PARB-RELATED"/>
    <property type="match status" value="1"/>
</dbReference>
<evidence type="ECO:0000313" key="2">
    <source>
        <dbReference type="Proteomes" id="UP000183974"/>
    </source>
</evidence>
<dbReference type="AlphaFoldDB" id="A0A1M7KCE1"/>
<dbReference type="SUPFAM" id="SSF110849">
    <property type="entry name" value="ParB/Sulfiredoxin"/>
    <property type="match status" value="1"/>
</dbReference>
<organism evidence="1 2">
    <name type="scientific">Roseovarius pacificus</name>
    <dbReference type="NCBI Taxonomy" id="337701"/>
    <lineage>
        <taxon>Bacteria</taxon>
        <taxon>Pseudomonadati</taxon>
        <taxon>Pseudomonadota</taxon>
        <taxon>Alphaproteobacteria</taxon>
        <taxon>Rhodobacterales</taxon>
        <taxon>Roseobacteraceae</taxon>
        <taxon>Roseovarius</taxon>
    </lineage>
</organism>
<proteinExistence type="predicted"/>
<accession>A0A1M7KCE1</accession>
<dbReference type="EMBL" id="FRBR01000026">
    <property type="protein sequence ID" value="SHM62922.1"/>
    <property type="molecule type" value="Genomic_DNA"/>
</dbReference>
<dbReference type="CDD" id="cd16406">
    <property type="entry name" value="ParB_N_like"/>
    <property type="match status" value="1"/>
</dbReference>
<dbReference type="PANTHER" id="PTHR33375:SF7">
    <property type="entry name" value="CHROMOSOME 2-PARTITIONING PROTEIN PARB-RELATED"/>
    <property type="match status" value="1"/>
</dbReference>
<dbReference type="GO" id="GO:0005694">
    <property type="term" value="C:chromosome"/>
    <property type="evidence" value="ECO:0007669"/>
    <property type="project" value="TreeGrafter"/>
</dbReference>
<dbReference type="InterPro" id="IPR036086">
    <property type="entry name" value="ParB/Sulfiredoxin_sf"/>
</dbReference>
<dbReference type="GO" id="GO:0007059">
    <property type="term" value="P:chromosome segregation"/>
    <property type="evidence" value="ECO:0007669"/>
    <property type="project" value="TreeGrafter"/>
</dbReference>
<dbReference type="SUPFAM" id="SSF109709">
    <property type="entry name" value="KorB DNA-binding domain-like"/>
    <property type="match status" value="1"/>
</dbReference>
<protein>
    <submittedName>
        <fullName evidence="1">ParB-like nuclease domain-containing protein</fullName>
    </submittedName>
</protein>
<gene>
    <name evidence="1" type="ORF">SAMN05444398_12630</name>
</gene>
<keyword evidence="2" id="KW-1185">Reference proteome</keyword>